<evidence type="ECO:0000313" key="2">
    <source>
        <dbReference type="EMBL" id="PUA33960.1"/>
    </source>
</evidence>
<dbReference type="InterPro" id="IPR036388">
    <property type="entry name" value="WH-like_DNA-bd_sf"/>
</dbReference>
<protein>
    <recommendedName>
        <fullName evidence="1">Transcription regulator PadR N-terminal domain-containing protein</fullName>
    </recommendedName>
</protein>
<dbReference type="AlphaFoldDB" id="A0A2R7Y8V6"/>
<evidence type="ECO:0000259" key="1">
    <source>
        <dbReference type="Pfam" id="PF03551"/>
    </source>
</evidence>
<feature type="domain" description="Transcription regulator PadR N-terminal" evidence="1">
    <location>
        <begin position="15"/>
        <end position="86"/>
    </location>
</feature>
<dbReference type="Proteomes" id="UP000244093">
    <property type="component" value="Unassembled WGS sequence"/>
</dbReference>
<proteinExistence type="predicted"/>
<comment type="caution">
    <text evidence="2">The sequence shown here is derived from an EMBL/GenBank/DDBJ whole genome shotgun (WGS) entry which is preliminary data.</text>
</comment>
<dbReference type="PANTHER" id="PTHR43252:SF2">
    <property type="entry name" value="TRANSCRIPTION REGULATOR, PADR-LIKE FAMILY"/>
    <property type="match status" value="1"/>
</dbReference>
<name>A0A2R7Y8V6_9CREN</name>
<gene>
    <name evidence="2" type="ORF">B7O98_00645</name>
</gene>
<evidence type="ECO:0000313" key="3">
    <source>
        <dbReference type="Proteomes" id="UP000244093"/>
    </source>
</evidence>
<organism evidence="2 3">
    <name type="scientific">Zestosphaera tikiterensis</name>
    <dbReference type="NCBI Taxonomy" id="1973259"/>
    <lineage>
        <taxon>Archaea</taxon>
        <taxon>Thermoproteota</taxon>
        <taxon>Thermoprotei</taxon>
        <taxon>Desulfurococcales</taxon>
        <taxon>Desulfurococcaceae</taxon>
        <taxon>Zestosphaera</taxon>
    </lineage>
</organism>
<dbReference type="EMBL" id="NBVN01000001">
    <property type="protein sequence ID" value="PUA33960.1"/>
    <property type="molecule type" value="Genomic_DNA"/>
</dbReference>
<dbReference type="Pfam" id="PF03551">
    <property type="entry name" value="PadR"/>
    <property type="match status" value="1"/>
</dbReference>
<dbReference type="PANTHER" id="PTHR43252">
    <property type="entry name" value="TRANSCRIPTIONAL REGULATOR YQJI"/>
    <property type="match status" value="1"/>
</dbReference>
<sequence>MKEPFRGRKHLKLLMLYVLKDRPKHAYGIMKEFEEVIGVRPSPGAVYPVIKSLMKDSLISVEEVPYQDRVVKMYKVTDKGLQYLKEHSEEVEECLKRAKAFKVINEVGGYRLFMLMRDLTSRADKLSEQQREELRKAILDFEIKVLNILKGVSNG</sequence>
<reference evidence="2 3" key="1">
    <citation type="journal article" date="2018" name="Syst. Appl. Microbiol.">
        <title>A new symbiotic nanoarchaeote (Candidatus Nanoclepta minutus) and its host (Zestosphaera tikiterensis gen. nov., sp. nov.) from a New Zealand hot spring.</title>
        <authorList>
            <person name="St John E."/>
            <person name="Liu Y."/>
            <person name="Podar M."/>
            <person name="Stott M.B."/>
            <person name="Meneghin J."/>
            <person name="Chen Z."/>
            <person name="Lagutin K."/>
            <person name="Mitchell K."/>
            <person name="Reysenbach A.L."/>
        </authorList>
    </citation>
    <scope>NUCLEOTIDE SEQUENCE [LARGE SCALE GENOMIC DNA]</scope>
    <source>
        <strain evidence="2">NZ3</strain>
    </source>
</reference>
<dbReference type="InterPro" id="IPR005149">
    <property type="entry name" value="Tscrpt_reg_PadR_N"/>
</dbReference>
<dbReference type="SUPFAM" id="SSF46785">
    <property type="entry name" value="Winged helix' DNA-binding domain"/>
    <property type="match status" value="1"/>
</dbReference>
<dbReference type="Gene3D" id="1.10.10.10">
    <property type="entry name" value="Winged helix-like DNA-binding domain superfamily/Winged helix DNA-binding domain"/>
    <property type="match status" value="1"/>
</dbReference>
<accession>A0A2R7Y8V6</accession>
<dbReference type="InterPro" id="IPR036390">
    <property type="entry name" value="WH_DNA-bd_sf"/>
</dbReference>